<sequence length="274" mass="31582">MWIFRSAFPILLVLFASAVTEQIDMPSPEKEDIRSNSTGENCKDIPDFERCKLNTCPEHMPCYCKDNKEYCRCSNFKGPFGDYWYMGSYCDQEWSFLDLILVAVLPGVCLTLIVAITMHFVYRKQKLDALARVNESTKVSRAHLVDANKYRDLHNPQQRMSVVYSVAAPEESTFESSSWVPRANFSTYQPQLNMPESTFTNPLNHAQSELHLNSPNSQVALFQQDLNPRVDYLQSVPNYNNAFQGRRAQGLPQTHQNLGQFMMRNPSNYGRFNY</sequence>
<feature type="signal peptide" evidence="2">
    <location>
        <begin position="1"/>
        <end position="18"/>
    </location>
</feature>
<keyword evidence="1" id="KW-0812">Transmembrane</keyword>
<feature type="transmembrane region" description="Helical" evidence="1">
    <location>
        <begin position="99"/>
        <end position="122"/>
    </location>
</feature>
<dbReference type="EMBL" id="JW864411">
    <property type="protein sequence ID" value="AFO96928.1"/>
    <property type="molecule type" value="mRNA"/>
</dbReference>
<protein>
    <submittedName>
        <fullName evidence="3">Uncharacterized protein</fullName>
    </submittedName>
</protein>
<feature type="chain" id="PRO_5004777747" evidence="2">
    <location>
        <begin position="19"/>
        <end position="274"/>
    </location>
</feature>
<accession>V9KGB7</accession>
<organism evidence="3">
    <name type="scientific">Callorhinchus milii</name>
    <name type="common">Ghost shark</name>
    <dbReference type="NCBI Taxonomy" id="7868"/>
    <lineage>
        <taxon>Eukaryota</taxon>
        <taxon>Metazoa</taxon>
        <taxon>Chordata</taxon>
        <taxon>Craniata</taxon>
        <taxon>Vertebrata</taxon>
        <taxon>Chondrichthyes</taxon>
        <taxon>Holocephali</taxon>
        <taxon>Chimaeriformes</taxon>
        <taxon>Callorhinchidae</taxon>
        <taxon>Callorhinchus</taxon>
    </lineage>
</organism>
<evidence type="ECO:0000256" key="2">
    <source>
        <dbReference type="SAM" id="SignalP"/>
    </source>
</evidence>
<dbReference type="AlphaFoldDB" id="V9KGB7"/>
<name>V9KGB7_CALMI</name>
<evidence type="ECO:0000313" key="3">
    <source>
        <dbReference type="EMBL" id="AFO96928.1"/>
    </source>
</evidence>
<evidence type="ECO:0000256" key="1">
    <source>
        <dbReference type="SAM" id="Phobius"/>
    </source>
</evidence>
<keyword evidence="2" id="KW-0732">Signal</keyword>
<keyword evidence="1" id="KW-0472">Membrane</keyword>
<proteinExistence type="evidence at transcript level"/>
<keyword evidence="1" id="KW-1133">Transmembrane helix</keyword>
<reference evidence="3" key="1">
    <citation type="journal article" date="2014" name="Nature">
        <title>Elephant shark genome provides unique insights into gnathostome evolution.</title>
        <authorList>
            <consortium name="International Elephant Shark Genome Sequencing Consortium"/>
            <person name="Venkatesh B."/>
            <person name="Lee A.P."/>
            <person name="Ravi V."/>
            <person name="Maurya A.K."/>
            <person name="Lian M.M."/>
            <person name="Swann J.B."/>
            <person name="Ohta Y."/>
            <person name="Flajnik M.F."/>
            <person name="Sutoh Y."/>
            <person name="Kasahara M."/>
            <person name="Hoon S."/>
            <person name="Gangu V."/>
            <person name="Roy S.W."/>
            <person name="Irimia M."/>
            <person name="Korzh V."/>
            <person name="Kondrychyn I."/>
            <person name="Lim Z.W."/>
            <person name="Tay B.H."/>
            <person name="Tohari S."/>
            <person name="Kong K.W."/>
            <person name="Ho S."/>
            <person name="Lorente-Galdos B."/>
            <person name="Quilez J."/>
            <person name="Marques-Bonet T."/>
            <person name="Raney B.J."/>
            <person name="Ingham P.W."/>
            <person name="Tay A."/>
            <person name="Hillier L.W."/>
            <person name="Minx P."/>
            <person name="Boehm T."/>
            <person name="Wilson R.K."/>
            <person name="Brenner S."/>
            <person name="Warren W.C."/>
        </authorList>
    </citation>
    <scope>NUCLEOTIDE SEQUENCE</scope>
    <source>
        <tissue evidence="3">Intestine</tissue>
    </source>
</reference>